<feature type="region of interest" description="Disordered" evidence="1">
    <location>
        <begin position="106"/>
        <end position="136"/>
    </location>
</feature>
<reference evidence="2" key="1">
    <citation type="journal article" date="2020" name="Stud. Mycol.">
        <title>101 Dothideomycetes genomes: a test case for predicting lifestyles and emergence of pathogens.</title>
        <authorList>
            <person name="Haridas S."/>
            <person name="Albert R."/>
            <person name="Binder M."/>
            <person name="Bloem J."/>
            <person name="Labutti K."/>
            <person name="Salamov A."/>
            <person name="Andreopoulos B."/>
            <person name="Baker S."/>
            <person name="Barry K."/>
            <person name="Bills G."/>
            <person name="Bluhm B."/>
            <person name="Cannon C."/>
            <person name="Castanera R."/>
            <person name="Culley D."/>
            <person name="Daum C."/>
            <person name="Ezra D."/>
            <person name="Gonzalez J."/>
            <person name="Henrissat B."/>
            <person name="Kuo A."/>
            <person name="Liang C."/>
            <person name="Lipzen A."/>
            <person name="Lutzoni F."/>
            <person name="Magnuson J."/>
            <person name="Mondo S."/>
            <person name="Nolan M."/>
            <person name="Ohm R."/>
            <person name="Pangilinan J."/>
            <person name="Park H.-J."/>
            <person name="Ramirez L."/>
            <person name="Alfaro M."/>
            <person name="Sun H."/>
            <person name="Tritt A."/>
            <person name="Yoshinaga Y."/>
            <person name="Zwiers L.-H."/>
            <person name="Turgeon B."/>
            <person name="Goodwin S."/>
            <person name="Spatafora J."/>
            <person name="Crous P."/>
            <person name="Grigoriev I."/>
        </authorList>
    </citation>
    <scope>NUCLEOTIDE SEQUENCE</scope>
    <source>
        <strain evidence="2">CBS 690.94</strain>
    </source>
</reference>
<name>A0A9P4U7L0_9PLEO</name>
<dbReference type="OrthoDB" id="3795043at2759"/>
<dbReference type="Proteomes" id="UP000799764">
    <property type="component" value="Unassembled WGS sequence"/>
</dbReference>
<comment type="caution">
    <text evidence="2">The sequence shown here is derived from an EMBL/GenBank/DDBJ whole genome shotgun (WGS) entry which is preliminary data.</text>
</comment>
<sequence length="209" mass="23737">MTTQWTQPFFDNLAFDPFAVDNFGMPWFFHMYPVQMKQARKSEKKYKTMPRGRKRGDASLSPKKFVRRALMNETHPQEGQKETEQGSKKDTASAFASQLDEIARNTTAHQNKNVPSPVRRGYMTLPPRNGRPLRNVGNGLYDTFGRGHFRPVGMPIEATAPFPDPIPPSGRKEYVEYAMERTPDGCGVTDIDRAAEWVGKPCNTCEPDH</sequence>
<keyword evidence="3" id="KW-1185">Reference proteome</keyword>
<gene>
    <name evidence="2" type="ORF">P171DRAFT_115212</name>
</gene>
<feature type="compositionally biased region" description="Basic and acidic residues" evidence="1">
    <location>
        <begin position="75"/>
        <end position="91"/>
    </location>
</feature>
<evidence type="ECO:0000256" key="1">
    <source>
        <dbReference type="SAM" id="MobiDB-lite"/>
    </source>
</evidence>
<accession>A0A9P4U7L0</accession>
<proteinExistence type="predicted"/>
<organism evidence="2 3">
    <name type="scientific">Karstenula rhodostoma CBS 690.94</name>
    <dbReference type="NCBI Taxonomy" id="1392251"/>
    <lineage>
        <taxon>Eukaryota</taxon>
        <taxon>Fungi</taxon>
        <taxon>Dikarya</taxon>
        <taxon>Ascomycota</taxon>
        <taxon>Pezizomycotina</taxon>
        <taxon>Dothideomycetes</taxon>
        <taxon>Pleosporomycetidae</taxon>
        <taxon>Pleosporales</taxon>
        <taxon>Massarineae</taxon>
        <taxon>Didymosphaeriaceae</taxon>
        <taxon>Karstenula</taxon>
    </lineage>
</organism>
<dbReference type="EMBL" id="MU001508">
    <property type="protein sequence ID" value="KAF2439956.1"/>
    <property type="molecule type" value="Genomic_DNA"/>
</dbReference>
<evidence type="ECO:0000313" key="3">
    <source>
        <dbReference type="Proteomes" id="UP000799764"/>
    </source>
</evidence>
<evidence type="ECO:0000313" key="2">
    <source>
        <dbReference type="EMBL" id="KAF2439956.1"/>
    </source>
</evidence>
<feature type="region of interest" description="Disordered" evidence="1">
    <location>
        <begin position="72"/>
        <end position="93"/>
    </location>
</feature>
<protein>
    <submittedName>
        <fullName evidence="2">Uncharacterized protein</fullName>
    </submittedName>
</protein>
<dbReference type="AlphaFoldDB" id="A0A9P4U7L0"/>